<dbReference type="InterPro" id="IPR043504">
    <property type="entry name" value="Peptidase_S1_PA_chymotrypsin"/>
</dbReference>
<dbReference type="EC" id="3.4.21.-" evidence="10"/>
<dbReference type="InterPro" id="IPR033116">
    <property type="entry name" value="TRYPSIN_SER"/>
</dbReference>
<dbReference type="SMART" id="SM00680">
    <property type="entry name" value="CLIP"/>
    <property type="match status" value="1"/>
</dbReference>
<dbReference type="InterPro" id="IPR051487">
    <property type="entry name" value="Ser/Thr_Proteases_Immune/Dev"/>
</dbReference>
<dbReference type="Proteomes" id="UP000801492">
    <property type="component" value="Unassembled WGS sequence"/>
</dbReference>
<dbReference type="PROSITE" id="PS00134">
    <property type="entry name" value="TRYPSIN_HIS"/>
    <property type="match status" value="1"/>
</dbReference>
<dbReference type="InterPro" id="IPR018114">
    <property type="entry name" value="TRYPSIN_HIS"/>
</dbReference>
<evidence type="ECO:0000256" key="11">
    <source>
        <dbReference type="RuleBase" id="RU366078"/>
    </source>
</evidence>
<evidence type="ECO:0000256" key="5">
    <source>
        <dbReference type="ARBA" id="ARBA00022820"/>
    </source>
</evidence>
<evidence type="ECO:0000313" key="14">
    <source>
        <dbReference type="EMBL" id="KAF2891880.1"/>
    </source>
</evidence>
<feature type="domain" description="Peptidase S1" evidence="12">
    <location>
        <begin position="123"/>
        <end position="377"/>
    </location>
</feature>
<dbReference type="FunFam" id="2.40.10.10:FF:000120">
    <property type="entry name" value="Putative serine protease"/>
    <property type="match status" value="1"/>
</dbReference>
<protein>
    <recommendedName>
        <fullName evidence="11">CLIP domain-containing serine protease</fullName>
        <ecNumber evidence="10">3.4.21.-</ecNumber>
    </recommendedName>
</protein>
<dbReference type="GO" id="GO:0042381">
    <property type="term" value="P:hemolymph coagulation"/>
    <property type="evidence" value="ECO:0007669"/>
    <property type="project" value="UniProtKB-KW"/>
</dbReference>
<evidence type="ECO:0000259" key="13">
    <source>
        <dbReference type="PROSITE" id="PS51888"/>
    </source>
</evidence>
<proteinExistence type="inferred from homology"/>
<comment type="caution">
    <text evidence="14">The sequence shown here is derived from an EMBL/GenBank/DDBJ whole genome shotgun (WGS) entry which is preliminary data.</text>
</comment>
<dbReference type="GO" id="GO:0004252">
    <property type="term" value="F:serine-type endopeptidase activity"/>
    <property type="evidence" value="ECO:0007669"/>
    <property type="project" value="UniProtKB-UniRule"/>
</dbReference>
<organism evidence="14 15">
    <name type="scientific">Ignelater luminosus</name>
    <name type="common">Cucubano</name>
    <name type="synonym">Pyrophorus luminosus</name>
    <dbReference type="NCBI Taxonomy" id="2038154"/>
    <lineage>
        <taxon>Eukaryota</taxon>
        <taxon>Metazoa</taxon>
        <taxon>Ecdysozoa</taxon>
        <taxon>Arthropoda</taxon>
        <taxon>Hexapoda</taxon>
        <taxon>Insecta</taxon>
        <taxon>Pterygota</taxon>
        <taxon>Neoptera</taxon>
        <taxon>Endopterygota</taxon>
        <taxon>Coleoptera</taxon>
        <taxon>Polyphaga</taxon>
        <taxon>Elateriformia</taxon>
        <taxon>Elateroidea</taxon>
        <taxon>Elateridae</taxon>
        <taxon>Agrypninae</taxon>
        <taxon>Pyrophorini</taxon>
        <taxon>Ignelater</taxon>
    </lineage>
</organism>
<dbReference type="EMBL" id="VTPC01020874">
    <property type="protein sequence ID" value="KAF2891880.1"/>
    <property type="molecule type" value="Genomic_DNA"/>
</dbReference>
<dbReference type="OrthoDB" id="8114044at2759"/>
<keyword evidence="4 10" id="KW-0378">Hydrolase</keyword>
<dbReference type="Pfam" id="PF12032">
    <property type="entry name" value="CLIP"/>
    <property type="match status" value="1"/>
</dbReference>
<dbReference type="InterPro" id="IPR001314">
    <property type="entry name" value="Peptidase_S1A"/>
</dbReference>
<evidence type="ECO:0000313" key="15">
    <source>
        <dbReference type="Proteomes" id="UP000801492"/>
    </source>
</evidence>
<evidence type="ECO:0000256" key="3">
    <source>
        <dbReference type="ARBA" id="ARBA00022729"/>
    </source>
</evidence>
<evidence type="ECO:0000256" key="6">
    <source>
        <dbReference type="ARBA" id="ARBA00022825"/>
    </source>
</evidence>
<keyword evidence="2 10" id="KW-0645">Protease</keyword>
<evidence type="ECO:0000256" key="1">
    <source>
        <dbReference type="ARBA" id="ARBA00022659"/>
    </source>
</evidence>
<evidence type="ECO:0000259" key="12">
    <source>
        <dbReference type="PROSITE" id="PS50240"/>
    </source>
</evidence>
<dbReference type="GO" id="GO:0005576">
    <property type="term" value="C:extracellular region"/>
    <property type="evidence" value="ECO:0007669"/>
    <property type="project" value="UniProtKB-SubCell"/>
</dbReference>
<comment type="subcellular location">
    <subcellularLocation>
        <location evidence="11">Secreted</location>
    </subcellularLocation>
</comment>
<dbReference type="AlphaFoldDB" id="A0A8K0CYZ2"/>
<keyword evidence="5" id="KW-0353">Hemolymph clotting</keyword>
<comment type="catalytic activity">
    <reaction evidence="9">
        <text>Selective cleavage of 103-Arg-|-Ser-104 and 124-Ile-|-Ile-125 bonds in Limulus clotting factor B to form activated factor B. Cleavage of -Pro-Arg-|-Xaa- bonds in synthetic substrates.</text>
        <dbReference type="EC" id="3.4.21.84"/>
    </reaction>
</comment>
<dbReference type="InterPro" id="IPR001254">
    <property type="entry name" value="Trypsin_dom"/>
</dbReference>
<keyword evidence="7" id="KW-1015">Disulfide bond</keyword>
<dbReference type="InterPro" id="IPR022700">
    <property type="entry name" value="CLIP"/>
</dbReference>
<name>A0A8K0CYZ2_IGNLU</name>
<dbReference type="SMART" id="SM00020">
    <property type="entry name" value="Tryp_SPc"/>
    <property type="match status" value="1"/>
</dbReference>
<evidence type="ECO:0000256" key="4">
    <source>
        <dbReference type="ARBA" id="ARBA00022801"/>
    </source>
</evidence>
<keyword evidence="15" id="KW-1185">Reference proteome</keyword>
<reference evidence="14" key="1">
    <citation type="submission" date="2019-08" db="EMBL/GenBank/DDBJ databases">
        <title>The genome of the North American firefly Photinus pyralis.</title>
        <authorList>
            <consortium name="Photinus pyralis genome working group"/>
            <person name="Fallon T.R."/>
            <person name="Sander Lower S.E."/>
            <person name="Weng J.-K."/>
        </authorList>
    </citation>
    <scope>NUCLEOTIDE SEQUENCE</scope>
    <source>
        <strain evidence="14">TRF0915ILg1</strain>
        <tissue evidence="14">Whole body</tissue>
    </source>
</reference>
<evidence type="ECO:0000256" key="10">
    <source>
        <dbReference type="RuleBase" id="RU363034"/>
    </source>
</evidence>
<dbReference type="InterPro" id="IPR038565">
    <property type="entry name" value="CLIP_sf"/>
</dbReference>
<evidence type="ECO:0000256" key="8">
    <source>
        <dbReference type="ARBA" id="ARBA00024195"/>
    </source>
</evidence>
<dbReference type="GO" id="GO:0006508">
    <property type="term" value="P:proteolysis"/>
    <property type="evidence" value="ECO:0007669"/>
    <property type="project" value="UniProtKB-KW"/>
</dbReference>
<evidence type="ECO:0000256" key="2">
    <source>
        <dbReference type="ARBA" id="ARBA00022670"/>
    </source>
</evidence>
<keyword evidence="3 11" id="KW-0732">Signal</keyword>
<comment type="similarity">
    <text evidence="8 11">Belongs to the peptidase S1 family. CLIP subfamily.</text>
</comment>
<feature type="domain" description="Clip" evidence="13">
    <location>
        <begin position="28"/>
        <end position="78"/>
    </location>
</feature>
<dbReference type="PRINTS" id="PR00722">
    <property type="entry name" value="CHYMOTRYPSIN"/>
</dbReference>
<dbReference type="CDD" id="cd00190">
    <property type="entry name" value="Tryp_SPc"/>
    <property type="match status" value="1"/>
</dbReference>
<dbReference type="InterPro" id="IPR009003">
    <property type="entry name" value="Peptidase_S1_PA"/>
</dbReference>
<keyword evidence="6 10" id="KW-0720">Serine protease</keyword>
<dbReference type="Gene3D" id="2.40.10.10">
    <property type="entry name" value="Trypsin-like serine proteases"/>
    <property type="match status" value="2"/>
</dbReference>
<sequence length="378" mass="41302">MKLILINVVILHFILLLVYVKGATRNSVCITPNNEKATCIPVSSCHVIKSAILTRNSSALDFAKQSQCGYDTKPLVCCGSAGYSVPTIIFDSSQSSSNKIVPMKHRLLPDRNACGIQDHDDRIYGGQNTTLDEFPWMALIGYKEVDGSDAGFQCGGSLISQRYVLTAAHCIKVTGLTPSKVRLGEWRISTTRDCLGGRQQVCSDPIVDVPIQKSISHPEYRKKTHDSDIALIRMARRVANTDFIRPICIPTVNSPPPATGAKLTTAGWGATELDYRSDVKLKVQVPVVDQRSCFSRLARYGPITEKQICAGGDNGKDSCRGDSGGPLMRVIDDTGFAQFQWFVEGVVSWGVECGAQGFPGVYTRVSRYANWIVSNMAD</sequence>
<dbReference type="PROSITE" id="PS00135">
    <property type="entry name" value="TRYPSIN_SER"/>
    <property type="match status" value="1"/>
</dbReference>
<evidence type="ECO:0000256" key="7">
    <source>
        <dbReference type="ARBA" id="ARBA00023157"/>
    </source>
</evidence>
<keyword evidence="1" id="KW-0768">Sushi</keyword>
<feature type="signal peptide" evidence="11">
    <location>
        <begin position="1"/>
        <end position="22"/>
    </location>
</feature>
<dbReference type="PANTHER" id="PTHR24256">
    <property type="entry name" value="TRYPTASE-RELATED"/>
    <property type="match status" value="1"/>
</dbReference>
<comment type="domain">
    <text evidence="11">The clip domain consists of 35-55 residues which are 'knitted' together usually by 3 conserved disulfide bonds forming a clip-like compact structure.</text>
</comment>
<dbReference type="Gene3D" id="3.30.1640.30">
    <property type="match status" value="1"/>
</dbReference>
<evidence type="ECO:0000256" key="9">
    <source>
        <dbReference type="ARBA" id="ARBA00052079"/>
    </source>
</evidence>
<gene>
    <name evidence="14" type="ORF">ILUMI_14316</name>
</gene>
<dbReference type="PROSITE" id="PS50240">
    <property type="entry name" value="TRYPSIN_DOM"/>
    <property type="match status" value="1"/>
</dbReference>
<dbReference type="PROSITE" id="PS51888">
    <property type="entry name" value="CLIP"/>
    <property type="match status" value="1"/>
</dbReference>
<dbReference type="SUPFAM" id="SSF50494">
    <property type="entry name" value="Trypsin-like serine proteases"/>
    <property type="match status" value="1"/>
</dbReference>
<feature type="chain" id="PRO_5035488055" description="CLIP domain-containing serine protease" evidence="11">
    <location>
        <begin position="23"/>
        <end position="378"/>
    </location>
</feature>
<keyword evidence="11" id="KW-0964">Secreted</keyword>
<accession>A0A8K0CYZ2</accession>
<dbReference type="Pfam" id="PF00089">
    <property type="entry name" value="Trypsin"/>
    <property type="match status" value="1"/>
</dbReference>